<feature type="chain" id="PRO_5016267320" description="DUF2066 domain-containing protein" evidence="1">
    <location>
        <begin position="21"/>
        <end position="361"/>
    </location>
</feature>
<name>A0A2Z4PV21_9GAMM</name>
<reference evidence="2 3" key="1">
    <citation type="submission" date="2016-06" db="EMBL/GenBank/DDBJ databases">
        <title>The sequenced genome of the ice-adhering bacterium Marinomonas primoryensis, from Antarctica.</title>
        <authorList>
            <person name="Graham L."/>
            <person name="Vance T.D.R."/>
            <person name="Davies P.L."/>
        </authorList>
    </citation>
    <scope>NUCLEOTIDE SEQUENCE [LARGE SCALE GENOMIC DNA]</scope>
    <source>
        <strain evidence="2 3">AceL</strain>
    </source>
</reference>
<organism evidence="2 3">
    <name type="scientific">Marinomonas primoryensis</name>
    <dbReference type="NCBI Taxonomy" id="178399"/>
    <lineage>
        <taxon>Bacteria</taxon>
        <taxon>Pseudomonadati</taxon>
        <taxon>Pseudomonadota</taxon>
        <taxon>Gammaproteobacteria</taxon>
        <taxon>Oceanospirillales</taxon>
        <taxon>Oceanospirillaceae</taxon>
        <taxon>Marinomonas</taxon>
    </lineage>
</organism>
<dbReference type="Proteomes" id="UP000249898">
    <property type="component" value="Chromosome"/>
</dbReference>
<feature type="signal peptide" evidence="1">
    <location>
        <begin position="1"/>
        <end position="20"/>
    </location>
</feature>
<dbReference type="OrthoDB" id="6195299at2"/>
<dbReference type="Pfam" id="PF09839">
    <property type="entry name" value="DUF2066"/>
    <property type="match status" value="1"/>
</dbReference>
<evidence type="ECO:0008006" key="4">
    <source>
        <dbReference type="Google" id="ProtNLM"/>
    </source>
</evidence>
<protein>
    <recommendedName>
        <fullName evidence="4">DUF2066 domain-containing protein</fullName>
    </recommendedName>
</protein>
<evidence type="ECO:0000313" key="2">
    <source>
        <dbReference type="EMBL" id="AWY01275.1"/>
    </source>
</evidence>
<keyword evidence="1" id="KW-0732">Signal</keyword>
<evidence type="ECO:0000313" key="3">
    <source>
        <dbReference type="Proteomes" id="UP000249898"/>
    </source>
</evidence>
<dbReference type="EMBL" id="CP016181">
    <property type="protein sequence ID" value="AWY01275.1"/>
    <property type="molecule type" value="Genomic_DNA"/>
</dbReference>
<dbReference type="AlphaFoldDB" id="A0A2Z4PV21"/>
<gene>
    <name evidence="2" type="ORF">A8139_15910</name>
</gene>
<evidence type="ECO:0000256" key="1">
    <source>
        <dbReference type="SAM" id="SignalP"/>
    </source>
</evidence>
<dbReference type="RefSeq" id="WP_112139664.1">
    <property type="nucleotide sequence ID" value="NZ_CP016181.1"/>
</dbReference>
<accession>A0A2Z4PV21</accession>
<sequence length="361" mass="39149">MNSRIFLLLISVFFISSANAVSVQGLYRAEINLPVTQSETQMLDEAFGFAVEDVLIKVSGDKNAITGNLLAQAKKKASTWVAQHSVASLNELLPSDNGLVPGKEVKVIFYQESIDGFLSQNGLPVWGDNRPSVLIWLVSESNGIRTLSGSKEPSETLNEFAQAANRLGVPIYAPLLDDVDKKSIAVSDVWGFFEDSIANASKRYQTDSVAALKISNYAGHIGGSLLVLLKNGESERFSLSGETPSDIVAQASIALAKTFSSRYASVRNRLSASKMNVRVAGVISYSIMNKVQSYLESISVVRDVTLVQVDGEKVEFSVEIDGDKQKLFNSISLSRLLINAPLNALDPDANRVVSYQYSGVK</sequence>
<dbReference type="InterPro" id="IPR018642">
    <property type="entry name" value="DUF2066"/>
</dbReference>
<proteinExistence type="predicted"/>